<feature type="binding site" evidence="9">
    <location>
        <position position="160"/>
    </location>
    <ligand>
        <name>Zn(2+)</name>
        <dbReference type="ChEBI" id="CHEBI:29105"/>
    </ligand>
</feature>
<dbReference type="AlphaFoldDB" id="A0A119CV72"/>
<evidence type="ECO:0000256" key="1">
    <source>
        <dbReference type="ARBA" id="ARBA00022490"/>
    </source>
</evidence>
<dbReference type="NCBIfam" id="NF009365">
    <property type="entry name" value="PRK12722.1"/>
    <property type="match status" value="1"/>
</dbReference>
<keyword evidence="2 9" id="KW-0479">Metal-binding</keyword>
<dbReference type="GO" id="GO:0045893">
    <property type="term" value="P:positive regulation of DNA-templated transcription"/>
    <property type="evidence" value="ECO:0007669"/>
    <property type="project" value="InterPro"/>
</dbReference>
<keyword evidence="12" id="KW-1185">Reference proteome</keyword>
<comment type="function">
    <text evidence="9">Functions in complex with FlhD as a master transcriptional regulator that regulates transcription of several flagellar and non-flagellar operons by binding to their promoter region. Activates expression of class 2 flagellar genes, including fliA, which is a flagellum-specific sigma factor that turns on the class 3 genes. Also regulates genes whose products function in a variety of physiological pathways.</text>
</comment>
<feature type="binding site" evidence="9">
    <location>
        <position position="140"/>
    </location>
    <ligand>
        <name>Zn(2+)</name>
        <dbReference type="ChEBI" id="CHEBI:29105"/>
    </ligand>
</feature>
<dbReference type="eggNOG" id="ENOG502Z927">
    <property type="taxonomic scope" value="Bacteria"/>
</dbReference>
<evidence type="ECO:0000256" key="10">
    <source>
        <dbReference type="PIRNR" id="PIRNR003159"/>
    </source>
</evidence>
<feature type="binding site" evidence="9">
    <location>
        <position position="137"/>
    </location>
    <ligand>
        <name>Zn(2+)</name>
        <dbReference type="ChEBI" id="CHEBI:29105"/>
    </ligand>
</feature>
<dbReference type="GO" id="GO:0005737">
    <property type="term" value="C:cytoplasm"/>
    <property type="evidence" value="ECO:0007669"/>
    <property type="project" value="UniProtKB-SubCell"/>
</dbReference>
<dbReference type="RefSeq" id="WP_059756899.1">
    <property type="nucleotide sequence ID" value="NZ_LDUG01000033.1"/>
</dbReference>
<keyword evidence="5 9" id="KW-0805">Transcription regulation</keyword>
<evidence type="ECO:0000256" key="2">
    <source>
        <dbReference type="ARBA" id="ARBA00022723"/>
    </source>
</evidence>
<protein>
    <recommendedName>
        <fullName evidence="9 10">Flagellar transcriptional regulator FlhC</fullName>
    </recommendedName>
</protein>
<dbReference type="Pfam" id="PF05280">
    <property type="entry name" value="FlhC"/>
    <property type="match status" value="1"/>
</dbReference>
<gene>
    <name evidence="9" type="primary">flhC</name>
    <name evidence="11" type="ORF">ABW22_12055</name>
</gene>
<organism evidence="11 12">
    <name type="scientific">Thiobacillus denitrificans</name>
    <dbReference type="NCBI Taxonomy" id="36861"/>
    <lineage>
        <taxon>Bacteria</taxon>
        <taxon>Pseudomonadati</taxon>
        <taxon>Pseudomonadota</taxon>
        <taxon>Betaproteobacteria</taxon>
        <taxon>Nitrosomonadales</taxon>
        <taxon>Thiobacillaceae</taxon>
        <taxon>Thiobacillus</taxon>
    </lineage>
</organism>
<dbReference type="GO" id="GO:0044781">
    <property type="term" value="P:bacterial-type flagellum organization"/>
    <property type="evidence" value="ECO:0007669"/>
    <property type="project" value="UniProtKB-KW"/>
</dbReference>
<keyword evidence="4 9" id="KW-0862">Zinc</keyword>
<dbReference type="InterPro" id="IPR007944">
    <property type="entry name" value="FlhC"/>
</dbReference>
<dbReference type="Proteomes" id="UP000064243">
    <property type="component" value="Unassembled WGS sequence"/>
</dbReference>
<accession>A0A119CV72</accession>
<dbReference type="GO" id="GO:1902208">
    <property type="term" value="P:regulation of bacterial-type flagellum assembly"/>
    <property type="evidence" value="ECO:0007669"/>
    <property type="project" value="UniProtKB-UniRule"/>
</dbReference>
<proteinExistence type="inferred from homology"/>
<keyword evidence="1 9" id="KW-0963">Cytoplasm</keyword>
<dbReference type="GO" id="GO:0003677">
    <property type="term" value="F:DNA binding"/>
    <property type="evidence" value="ECO:0007669"/>
    <property type="project" value="UniProtKB-UniRule"/>
</dbReference>
<evidence type="ECO:0000256" key="5">
    <source>
        <dbReference type="ARBA" id="ARBA00023015"/>
    </source>
</evidence>
<dbReference type="EMBL" id="LDUG01000033">
    <property type="protein sequence ID" value="KVW94756.1"/>
    <property type="molecule type" value="Genomic_DNA"/>
</dbReference>
<comment type="cofactor">
    <cofactor evidence="9">
        <name>Zn(2+)</name>
        <dbReference type="ChEBI" id="CHEBI:29105"/>
    </cofactor>
    <text evidence="9">Binds 1 zinc ion per subunit.</text>
</comment>
<feature type="binding site" evidence="9">
    <location>
        <position position="157"/>
    </location>
    <ligand>
        <name>Zn(2+)</name>
        <dbReference type="ChEBI" id="CHEBI:29105"/>
    </ligand>
</feature>
<evidence type="ECO:0000256" key="3">
    <source>
        <dbReference type="ARBA" id="ARBA00022795"/>
    </source>
</evidence>
<sequence>MSKKSLLTEMRDTQLAIEMIELGARPQVLESETTLSRERLLKLYKEVKGVSPPKGMLPFSTDWFLTWLPNVHSSLFINIHRYLTKNSDCSGIVAVLKSYRLYQEYLHTNQIEGVLSFTRAWTLNRFFESRMLETAVCSGCGGHFVVHPDDLHDQYVCGLCNVPARAGKTRKAKMAQIELTAAA</sequence>
<comment type="subunit">
    <text evidence="9">Heterohexamer composed of two FlhC and four FlhD subunits. Each FlhC binds a FlhD dimer, forming a heterotrimer, and a hexamer assembles by dimerization of two heterotrimers.</text>
</comment>
<evidence type="ECO:0000313" key="11">
    <source>
        <dbReference type="EMBL" id="KVW94756.1"/>
    </source>
</evidence>
<dbReference type="HAMAP" id="MF_01891">
    <property type="entry name" value="FhlC"/>
    <property type="match status" value="1"/>
</dbReference>
<comment type="caution">
    <text evidence="11">The sequence shown here is derived from an EMBL/GenBank/DDBJ whole genome shotgun (WGS) entry which is preliminary data.</text>
</comment>
<evidence type="ECO:0000256" key="9">
    <source>
        <dbReference type="HAMAP-Rule" id="MF_01891"/>
    </source>
</evidence>
<comment type="subcellular location">
    <subcellularLocation>
        <location evidence="9 10">Cytoplasm</location>
    </subcellularLocation>
</comment>
<reference evidence="11 12" key="1">
    <citation type="journal article" date="2015" name="Appl. Environ. Microbiol.">
        <title>Aerobic and Anaerobic Thiosulfate Oxidation by a Cold-Adapted, Subglacial Chemoautotroph.</title>
        <authorList>
            <person name="Harrold Z.R."/>
            <person name="Skidmore M.L."/>
            <person name="Hamilton T.L."/>
            <person name="Desch L."/>
            <person name="Amada K."/>
            <person name="van Gelder W."/>
            <person name="Glover K."/>
            <person name="Roden E.E."/>
            <person name="Boyd E.S."/>
        </authorList>
    </citation>
    <scope>NUCLEOTIDE SEQUENCE [LARGE SCALE GENOMIC DNA]</scope>
    <source>
        <strain evidence="11 12">RG</strain>
    </source>
</reference>
<evidence type="ECO:0000256" key="7">
    <source>
        <dbReference type="ARBA" id="ARBA00023159"/>
    </source>
</evidence>
<evidence type="ECO:0000313" key="12">
    <source>
        <dbReference type="Proteomes" id="UP000064243"/>
    </source>
</evidence>
<evidence type="ECO:0000256" key="4">
    <source>
        <dbReference type="ARBA" id="ARBA00022833"/>
    </source>
</evidence>
<dbReference type="SUPFAM" id="SSF160930">
    <property type="entry name" value="FlhC-like"/>
    <property type="match status" value="1"/>
</dbReference>
<keyword evidence="3 9" id="KW-1005">Bacterial flagellum biogenesis</keyword>
<dbReference type="PIRSF" id="PIRSF003159">
    <property type="entry name" value="FlhC"/>
    <property type="match status" value="1"/>
</dbReference>
<dbReference type="STRING" id="1123392.GCA_000376425_01023"/>
<evidence type="ECO:0000256" key="8">
    <source>
        <dbReference type="ARBA" id="ARBA00023163"/>
    </source>
</evidence>
<evidence type="ECO:0000256" key="6">
    <source>
        <dbReference type="ARBA" id="ARBA00023125"/>
    </source>
</evidence>
<dbReference type="OrthoDB" id="5570801at2"/>
<keyword evidence="6 9" id="KW-0238">DNA-binding</keyword>
<name>A0A119CV72_THIDE</name>
<dbReference type="GO" id="GO:0008270">
    <property type="term" value="F:zinc ion binding"/>
    <property type="evidence" value="ECO:0007669"/>
    <property type="project" value="UniProtKB-UniRule"/>
</dbReference>
<comment type="similarity">
    <text evidence="9 10">Belongs to the FlhC family.</text>
</comment>
<keyword evidence="7 9" id="KW-0010">Activator</keyword>
<dbReference type="PATRIC" id="fig|36861.3.peg.2190"/>
<keyword evidence="8 9" id="KW-0804">Transcription</keyword>